<dbReference type="PROSITE" id="PS00707">
    <property type="entry name" value="GLYCOSYL_HYDROL_F31_2"/>
    <property type="match status" value="1"/>
</dbReference>
<protein>
    <recommendedName>
        <fullName evidence="5">Glycoside hydrolase family 31 TIM barrel domain-containing protein</fullName>
    </recommendedName>
</protein>
<dbReference type="InterPro" id="IPR030459">
    <property type="entry name" value="Glyco_hydro_31_CS"/>
</dbReference>
<evidence type="ECO:0000256" key="2">
    <source>
        <dbReference type="ARBA" id="ARBA00022801"/>
    </source>
</evidence>
<dbReference type="SUPFAM" id="SSF51445">
    <property type="entry name" value="(Trans)glycosidases"/>
    <property type="match status" value="1"/>
</dbReference>
<comment type="caution">
    <text evidence="6">The sequence shown here is derived from an EMBL/GenBank/DDBJ whole genome shotgun (WGS) entry which is preliminary data.</text>
</comment>
<reference evidence="6 7" key="1">
    <citation type="journal article" date="2020" name="Cell">
        <title>Large-Scale Comparative Analyses of Tick Genomes Elucidate Their Genetic Diversity and Vector Capacities.</title>
        <authorList>
            <consortium name="Tick Genome and Microbiome Consortium (TIGMIC)"/>
            <person name="Jia N."/>
            <person name="Wang J."/>
            <person name="Shi W."/>
            <person name="Du L."/>
            <person name="Sun Y."/>
            <person name="Zhan W."/>
            <person name="Jiang J.F."/>
            <person name="Wang Q."/>
            <person name="Zhang B."/>
            <person name="Ji P."/>
            <person name="Bell-Sakyi L."/>
            <person name="Cui X.M."/>
            <person name="Yuan T.T."/>
            <person name="Jiang B.G."/>
            <person name="Yang W.F."/>
            <person name="Lam T.T."/>
            <person name="Chang Q.C."/>
            <person name="Ding S.J."/>
            <person name="Wang X.J."/>
            <person name="Zhu J.G."/>
            <person name="Ruan X.D."/>
            <person name="Zhao L."/>
            <person name="Wei J.T."/>
            <person name="Ye R.Z."/>
            <person name="Que T.C."/>
            <person name="Du C.H."/>
            <person name="Zhou Y.H."/>
            <person name="Cheng J.X."/>
            <person name="Dai P.F."/>
            <person name="Guo W.B."/>
            <person name="Han X.H."/>
            <person name="Huang E.J."/>
            <person name="Li L.F."/>
            <person name="Wei W."/>
            <person name="Gao Y.C."/>
            <person name="Liu J.Z."/>
            <person name="Shao H.Z."/>
            <person name="Wang X."/>
            <person name="Wang C.C."/>
            <person name="Yang T.C."/>
            <person name="Huo Q.B."/>
            <person name="Li W."/>
            <person name="Chen H.Y."/>
            <person name="Chen S.E."/>
            <person name="Zhou L.G."/>
            <person name="Ni X.B."/>
            <person name="Tian J.H."/>
            <person name="Sheng Y."/>
            <person name="Liu T."/>
            <person name="Pan Y.S."/>
            <person name="Xia L.Y."/>
            <person name="Li J."/>
            <person name="Zhao F."/>
            <person name="Cao W.C."/>
        </authorList>
    </citation>
    <scope>NUCLEOTIDE SEQUENCE [LARGE SCALE GENOMIC DNA]</scope>
    <source>
        <strain evidence="6">HaeL-2018</strain>
    </source>
</reference>
<evidence type="ECO:0000313" key="6">
    <source>
        <dbReference type="EMBL" id="KAH9373901.1"/>
    </source>
</evidence>
<dbReference type="PANTHER" id="PTHR22762:SF131">
    <property type="entry name" value="GLYCOSIDE HYDROLASE FAMILY 31 N-TERMINAL DOMAIN-CONTAINING PROTEIN"/>
    <property type="match status" value="1"/>
</dbReference>
<dbReference type="VEuPathDB" id="VectorBase:HLOH_057594"/>
<dbReference type="GO" id="GO:0005975">
    <property type="term" value="P:carbohydrate metabolic process"/>
    <property type="evidence" value="ECO:0007669"/>
    <property type="project" value="InterPro"/>
</dbReference>
<keyword evidence="3 4" id="KW-0326">Glycosidase</keyword>
<gene>
    <name evidence="6" type="ORF">HPB48_012030</name>
</gene>
<organism evidence="6 7">
    <name type="scientific">Haemaphysalis longicornis</name>
    <name type="common">Bush tick</name>
    <dbReference type="NCBI Taxonomy" id="44386"/>
    <lineage>
        <taxon>Eukaryota</taxon>
        <taxon>Metazoa</taxon>
        <taxon>Ecdysozoa</taxon>
        <taxon>Arthropoda</taxon>
        <taxon>Chelicerata</taxon>
        <taxon>Arachnida</taxon>
        <taxon>Acari</taxon>
        <taxon>Parasitiformes</taxon>
        <taxon>Ixodida</taxon>
        <taxon>Ixodoidea</taxon>
        <taxon>Ixodidae</taxon>
        <taxon>Haemaphysalinae</taxon>
        <taxon>Haemaphysalis</taxon>
    </lineage>
</organism>
<name>A0A9J6GEP5_HAELO</name>
<evidence type="ECO:0000259" key="5">
    <source>
        <dbReference type="Pfam" id="PF01055"/>
    </source>
</evidence>
<dbReference type="InterPro" id="IPR017853">
    <property type="entry name" value="GH"/>
</dbReference>
<evidence type="ECO:0000256" key="4">
    <source>
        <dbReference type="RuleBase" id="RU361185"/>
    </source>
</evidence>
<dbReference type="Pfam" id="PF01055">
    <property type="entry name" value="Glyco_hydro_31_2nd"/>
    <property type="match status" value="1"/>
</dbReference>
<sequence>MPTFSTCAGWHQPVFTTCPPVHHLSSTDMLSFGMYGIPLSGADICGFRENTTVELCARWHALGAFYPFSRNHNDVNTTVRPYIGSS</sequence>
<evidence type="ECO:0000256" key="1">
    <source>
        <dbReference type="ARBA" id="ARBA00007806"/>
    </source>
</evidence>
<keyword evidence="2 4" id="KW-0378">Hydrolase</keyword>
<dbReference type="Gene3D" id="3.20.20.80">
    <property type="entry name" value="Glycosidases"/>
    <property type="match status" value="1"/>
</dbReference>
<feature type="domain" description="Glycoside hydrolase family 31 TIM barrel" evidence="5">
    <location>
        <begin position="24"/>
        <end position="79"/>
    </location>
</feature>
<dbReference type="OrthoDB" id="1334205at2759"/>
<dbReference type="Proteomes" id="UP000821853">
    <property type="component" value="Chromosome 4"/>
</dbReference>
<dbReference type="AlphaFoldDB" id="A0A9J6GEP5"/>
<dbReference type="InterPro" id="IPR000322">
    <property type="entry name" value="Glyco_hydro_31_TIM"/>
</dbReference>
<keyword evidence="7" id="KW-1185">Reference proteome</keyword>
<dbReference type="PANTHER" id="PTHR22762">
    <property type="entry name" value="ALPHA-GLUCOSIDASE"/>
    <property type="match status" value="1"/>
</dbReference>
<proteinExistence type="inferred from homology"/>
<accession>A0A9J6GEP5</accession>
<dbReference type="EMBL" id="JABSTR010000006">
    <property type="protein sequence ID" value="KAH9373901.1"/>
    <property type="molecule type" value="Genomic_DNA"/>
</dbReference>
<evidence type="ECO:0000313" key="7">
    <source>
        <dbReference type="Proteomes" id="UP000821853"/>
    </source>
</evidence>
<dbReference type="GO" id="GO:0004558">
    <property type="term" value="F:alpha-1,4-glucosidase activity"/>
    <property type="evidence" value="ECO:0007669"/>
    <property type="project" value="TreeGrafter"/>
</dbReference>
<comment type="similarity">
    <text evidence="1 4">Belongs to the glycosyl hydrolase 31 family.</text>
</comment>
<evidence type="ECO:0000256" key="3">
    <source>
        <dbReference type="ARBA" id="ARBA00023295"/>
    </source>
</evidence>